<evidence type="ECO:0000256" key="2">
    <source>
        <dbReference type="ARBA" id="ARBA00022747"/>
    </source>
</evidence>
<dbReference type="SUPFAM" id="SSF116734">
    <property type="entry name" value="DNA methylase specificity domain"/>
    <property type="match status" value="1"/>
</dbReference>
<evidence type="ECO:0000256" key="3">
    <source>
        <dbReference type="ARBA" id="ARBA00023125"/>
    </source>
</evidence>
<evidence type="ECO:0000313" key="6">
    <source>
        <dbReference type="Proteomes" id="UP000218711"/>
    </source>
</evidence>
<evidence type="ECO:0000256" key="1">
    <source>
        <dbReference type="ARBA" id="ARBA00010923"/>
    </source>
</evidence>
<dbReference type="Pfam" id="PF01420">
    <property type="entry name" value="Methylase_S"/>
    <property type="match status" value="1"/>
</dbReference>
<dbReference type="InterPro" id="IPR000055">
    <property type="entry name" value="Restrct_endonuc_typeI_TRD"/>
</dbReference>
<dbReference type="AlphaFoldDB" id="A0A2A5SQ01"/>
<reference evidence="5 6" key="1">
    <citation type="submission" date="2014-12" db="EMBL/GenBank/DDBJ databases">
        <title>Draft genome sequences of 10 type strains of Lactococcus.</title>
        <authorList>
            <person name="Sun Z."/>
            <person name="Zhong Z."/>
            <person name="Liu W."/>
            <person name="Zhang W."/>
            <person name="Zhang H."/>
        </authorList>
    </citation>
    <scope>NUCLEOTIDE SEQUENCE [LARGE SCALE GENOMIC DNA]</scope>
    <source>
        <strain evidence="5 6">DSM 21502</strain>
    </source>
</reference>
<accession>A0A2A5SQ01</accession>
<organism evidence="5 6">
    <name type="scientific">Lactococcus cremoris subsp. tructae</name>
    <dbReference type="NCBI Taxonomy" id="542833"/>
    <lineage>
        <taxon>Bacteria</taxon>
        <taxon>Bacillati</taxon>
        <taxon>Bacillota</taxon>
        <taxon>Bacilli</taxon>
        <taxon>Lactobacillales</taxon>
        <taxon>Streptococcaceae</taxon>
        <taxon>Lactococcus</taxon>
    </lineage>
</organism>
<dbReference type="InterPro" id="IPR044946">
    <property type="entry name" value="Restrct_endonuc_typeI_TRD_sf"/>
</dbReference>
<dbReference type="EMBL" id="JXKC01000015">
    <property type="protein sequence ID" value="PCS16238.1"/>
    <property type="molecule type" value="Genomic_DNA"/>
</dbReference>
<dbReference type="GO" id="GO:0003677">
    <property type="term" value="F:DNA binding"/>
    <property type="evidence" value="ECO:0007669"/>
    <property type="project" value="UniProtKB-KW"/>
</dbReference>
<keyword evidence="5" id="KW-0540">Nuclease</keyword>
<evidence type="ECO:0000259" key="4">
    <source>
        <dbReference type="Pfam" id="PF01420"/>
    </source>
</evidence>
<dbReference type="GO" id="GO:0004519">
    <property type="term" value="F:endonuclease activity"/>
    <property type="evidence" value="ECO:0007669"/>
    <property type="project" value="UniProtKB-KW"/>
</dbReference>
<keyword evidence="5" id="KW-0378">Hydrolase</keyword>
<dbReference type="Gene3D" id="3.90.220.20">
    <property type="entry name" value="DNA methylase specificity domains"/>
    <property type="match status" value="1"/>
</dbReference>
<evidence type="ECO:0000313" key="5">
    <source>
        <dbReference type="EMBL" id="PCS16238.1"/>
    </source>
</evidence>
<feature type="domain" description="Type I restriction modification DNA specificity" evidence="4">
    <location>
        <begin position="15"/>
        <end position="173"/>
    </location>
</feature>
<keyword evidence="3" id="KW-0238">DNA-binding</keyword>
<keyword evidence="5" id="KW-0255">Endonuclease</keyword>
<dbReference type="RefSeq" id="WP_096816563.1">
    <property type="nucleotide sequence ID" value="NZ_JXKC01000015.1"/>
</dbReference>
<dbReference type="Proteomes" id="UP000218711">
    <property type="component" value="Unassembled WGS sequence"/>
</dbReference>
<comment type="similarity">
    <text evidence="1">Belongs to the type-I restriction system S methylase family.</text>
</comment>
<name>A0A2A5SQ01_LACLC</name>
<comment type="caution">
    <text evidence="5">The sequence shown here is derived from an EMBL/GenBank/DDBJ whole genome shotgun (WGS) entry which is preliminary data.</text>
</comment>
<proteinExistence type="inferred from homology"/>
<dbReference type="GO" id="GO:0009307">
    <property type="term" value="P:DNA restriction-modification system"/>
    <property type="evidence" value="ECO:0007669"/>
    <property type="project" value="UniProtKB-KW"/>
</dbReference>
<sequence length="225" mass="26340">MEKELNQLKNKYSIDWREFEIQSLFEKVPTKKLPYKAQDLKNRHDKIYCLPALTAGTLNQGLAYYVPREGATILKNVISVSANGANTGVMYYQPREFTVLQDSYAIKYIHDELKPKHYTYLVSALQKSIGGRFDWSNKAGWERIKTELIKLPVKFDGKIAFDYIEEFVNTLEAYLQAKGLKTWSRAKRKRKVCKDLKQLARDRLNGINFIFMNYLKLIRLNLIKD</sequence>
<gene>
    <name evidence="5" type="ORF">RU92_GL001099</name>
</gene>
<keyword evidence="2" id="KW-0680">Restriction system</keyword>
<protein>
    <submittedName>
        <fullName evidence="5">Type II restriction endonuclease subunit R</fullName>
    </submittedName>
</protein>